<keyword evidence="3" id="KW-0472">Membrane</keyword>
<keyword evidence="1" id="KW-0547">Nucleotide-binding</keyword>
<keyword evidence="3" id="KW-0812">Transmembrane</keyword>
<dbReference type="PANTHER" id="PTHR45627:SF23">
    <property type="entry name" value="AT30656P-RELATED"/>
    <property type="match status" value="1"/>
</dbReference>
<dbReference type="PANTHER" id="PTHR45627">
    <property type="entry name" value="ADENYLATE CYCLASE TYPE 1"/>
    <property type="match status" value="1"/>
</dbReference>
<accession>A0A6P4DYT6</accession>
<protein>
    <submittedName>
        <fullName evidence="4">Adenylate cyclase type 2-like</fullName>
    </submittedName>
</protein>
<feature type="transmembrane region" description="Helical" evidence="3">
    <location>
        <begin position="114"/>
        <end position="130"/>
    </location>
</feature>
<feature type="transmembrane region" description="Helical" evidence="3">
    <location>
        <begin position="73"/>
        <end position="94"/>
    </location>
</feature>
<keyword evidence="3" id="KW-1133">Transmembrane helix</keyword>
<evidence type="ECO:0000256" key="2">
    <source>
        <dbReference type="ARBA" id="ARBA00023239"/>
    </source>
</evidence>
<keyword evidence="2" id="KW-0456">Lyase</keyword>
<dbReference type="RefSeq" id="XP_016970875.1">
    <property type="nucleotide sequence ID" value="XM_017115386.1"/>
</dbReference>
<name>A0A6P4DYT6_DRORH</name>
<sequence>MSYDGHSNLSAYIVVFIGKSDNINTVIFTFSTVFRYSTEHIIFTSTTGLINSSYDVFVLCMIYMFCPIPSIRGAALLAISFSIVYVVYFLHFIAFHQNNSVRNIHGFDMISVDIFHYLGFNMMSIFFRIVNDTMVRFSFLDRHQFIKEELWLRHAMRQESMLVDSILPPQIAKPIKSSIKNRIMQAETEFERVSMGVSRRSENFMAIQIHPDVSILYADVVNYTHLTLTLTVKLVKVLDDCCCWQLVPAVS</sequence>
<dbReference type="GO" id="GO:0004016">
    <property type="term" value="F:adenylate cyclase activity"/>
    <property type="evidence" value="ECO:0007669"/>
    <property type="project" value="TreeGrafter"/>
</dbReference>
<gene>
    <name evidence="4" type="primary">LOC108038558</name>
</gene>
<feature type="transmembrane region" description="Helical" evidence="3">
    <location>
        <begin position="41"/>
        <end position="66"/>
    </location>
</feature>
<proteinExistence type="predicted"/>
<evidence type="ECO:0000256" key="3">
    <source>
        <dbReference type="SAM" id="Phobius"/>
    </source>
</evidence>
<dbReference type="OrthoDB" id="2107370at2759"/>
<dbReference type="GO" id="GO:0007189">
    <property type="term" value="P:adenylate cyclase-activating G protein-coupled receptor signaling pathway"/>
    <property type="evidence" value="ECO:0007669"/>
    <property type="project" value="TreeGrafter"/>
</dbReference>
<dbReference type="GO" id="GO:0000166">
    <property type="term" value="F:nucleotide binding"/>
    <property type="evidence" value="ECO:0007669"/>
    <property type="project" value="UniProtKB-KW"/>
</dbReference>
<reference evidence="4" key="1">
    <citation type="submission" date="2025-08" db="UniProtKB">
        <authorList>
            <consortium name="RefSeq"/>
        </authorList>
    </citation>
    <scope>IDENTIFICATION</scope>
</reference>
<dbReference type="AlphaFoldDB" id="A0A6P4DYT6"/>
<dbReference type="RefSeq" id="XP_016970875.2">
    <property type="nucleotide sequence ID" value="XM_017115386.2"/>
</dbReference>
<evidence type="ECO:0000313" key="4">
    <source>
        <dbReference type="RefSeq" id="XP_016970875.1"/>
    </source>
</evidence>
<dbReference type="GeneID" id="108038558"/>
<dbReference type="GO" id="GO:0005886">
    <property type="term" value="C:plasma membrane"/>
    <property type="evidence" value="ECO:0007669"/>
    <property type="project" value="TreeGrafter"/>
</dbReference>
<evidence type="ECO:0000256" key="1">
    <source>
        <dbReference type="ARBA" id="ARBA00022741"/>
    </source>
</evidence>
<organism evidence="4">
    <name type="scientific">Drosophila rhopaloa</name>
    <name type="common">Fruit fly</name>
    <dbReference type="NCBI Taxonomy" id="1041015"/>
    <lineage>
        <taxon>Eukaryota</taxon>
        <taxon>Metazoa</taxon>
        <taxon>Ecdysozoa</taxon>
        <taxon>Arthropoda</taxon>
        <taxon>Hexapoda</taxon>
        <taxon>Insecta</taxon>
        <taxon>Pterygota</taxon>
        <taxon>Neoptera</taxon>
        <taxon>Endopterygota</taxon>
        <taxon>Diptera</taxon>
        <taxon>Brachycera</taxon>
        <taxon>Muscomorpha</taxon>
        <taxon>Ephydroidea</taxon>
        <taxon>Drosophilidae</taxon>
        <taxon>Drosophila</taxon>
        <taxon>Sophophora</taxon>
    </lineage>
</organism>